<dbReference type="Gene3D" id="1.25.40.900">
    <property type="match status" value="1"/>
</dbReference>
<dbReference type="EMBL" id="SUPL01000002">
    <property type="protein sequence ID" value="TJY37168.1"/>
    <property type="molecule type" value="Genomic_DNA"/>
</dbReference>
<evidence type="ECO:0000259" key="8">
    <source>
        <dbReference type="Pfam" id="PF14322"/>
    </source>
</evidence>
<keyword evidence="3 6" id="KW-0732">Signal</keyword>
<evidence type="ECO:0000256" key="5">
    <source>
        <dbReference type="ARBA" id="ARBA00023237"/>
    </source>
</evidence>
<evidence type="ECO:0000256" key="6">
    <source>
        <dbReference type="SAM" id="SignalP"/>
    </source>
</evidence>
<gene>
    <name evidence="9" type="ORF">E5167_04260</name>
</gene>
<reference evidence="9 10" key="1">
    <citation type="submission" date="2019-04" db="EMBL/GenBank/DDBJ databases">
        <title>Lacinutrix sp. nov., isolated from marine water.</title>
        <authorList>
            <person name="Kim W."/>
        </authorList>
    </citation>
    <scope>NUCLEOTIDE SEQUENCE [LARGE SCALE GENOMIC DNA]</scope>
    <source>
        <strain evidence="9 10">CAU 1491</strain>
    </source>
</reference>
<feature type="domain" description="SusD-like N-terminal" evidence="8">
    <location>
        <begin position="69"/>
        <end position="224"/>
    </location>
</feature>
<sequence length="466" mass="51382">MNKVFKLTTIMALSILLFNSCGTDDIEPTLAQDKPVEGSITSVGNLFSILKGAHSQLTSGGYYGQAMIITNEVRSDNCFSNGYSGRYSTQAEYAYNENTGYIWDNAYQVIANANIIINQPLDGLSGDLDHGEHIQGQALGLRALGHFDLLRSFGQQHTTGGNLGVPIITEFKDESNLFPARNTVDEVKAAIYADLEAAYSMMDTSYDSKLYFSKYAAKALESRVAIYFGDWIRARDAAKEVIDSNIYTIASAGSFVSNWTIDQAPNSIFELENSASDNAGIGGLAYIYRWPTFPATGYGDVQVVDDVYAFFEAGDVRRDILGYQLEATGATPSLRNMGKYPDTVTYTDNIPLIRIEEVVLNYAEALFEINNADPEALTQLNSITSNRGATPHVSVTKQIILDERRKELMFEGFRFDDLVRTGQSIDVLGSNQNLIQTLTYPNNLFAYPVPKAEIDANSNMVQNTGY</sequence>
<dbReference type="OrthoDB" id="5694214at2"/>
<evidence type="ECO:0000313" key="9">
    <source>
        <dbReference type="EMBL" id="TJY37168.1"/>
    </source>
</evidence>
<dbReference type="InterPro" id="IPR011990">
    <property type="entry name" value="TPR-like_helical_dom_sf"/>
</dbReference>
<dbReference type="Pfam" id="PF14322">
    <property type="entry name" value="SusD-like_3"/>
    <property type="match status" value="1"/>
</dbReference>
<dbReference type="RefSeq" id="WP_136841385.1">
    <property type="nucleotide sequence ID" value="NZ_SUPL01000002.1"/>
</dbReference>
<dbReference type="CDD" id="cd08977">
    <property type="entry name" value="SusD"/>
    <property type="match status" value="1"/>
</dbReference>
<keyword evidence="10" id="KW-1185">Reference proteome</keyword>
<dbReference type="GO" id="GO:0009279">
    <property type="term" value="C:cell outer membrane"/>
    <property type="evidence" value="ECO:0007669"/>
    <property type="project" value="UniProtKB-SubCell"/>
</dbReference>
<keyword evidence="5" id="KW-0998">Cell outer membrane</keyword>
<evidence type="ECO:0000256" key="1">
    <source>
        <dbReference type="ARBA" id="ARBA00004442"/>
    </source>
</evidence>
<dbReference type="AlphaFoldDB" id="A0A4U0EZ20"/>
<dbReference type="InterPro" id="IPR033985">
    <property type="entry name" value="SusD-like_N"/>
</dbReference>
<evidence type="ECO:0000259" key="7">
    <source>
        <dbReference type="Pfam" id="PF07980"/>
    </source>
</evidence>
<dbReference type="Gene3D" id="2.20.20.130">
    <property type="match status" value="1"/>
</dbReference>
<comment type="similarity">
    <text evidence="2">Belongs to the SusD family.</text>
</comment>
<dbReference type="Pfam" id="PF07980">
    <property type="entry name" value="SusD_RagB"/>
    <property type="match status" value="1"/>
</dbReference>
<organism evidence="9 10">
    <name type="scientific">Pontimicrobium aquaticum</name>
    <dbReference type="NCBI Taxonomy" id="2565367"/>
    <lineage>
        <taxon>Bacteria</taxon>
        <taxon>Pseudomonadati</taxon>
        <taxon>Bacteroidota</taxon>
        <taxon>Flavobacteriia</taxon>
        <taxon>Flavobacteriales</taxon>
        <taxon>Flavobacteriaceae</taxon>
        <taxon>Pontimicrobium</taxon>
    </lineage>
</organism>
<name>A0A4U0EZ20_9FLAO</name>
<accession>A0A4U0EZ20</accession>
<evidence type="ECO:0000256" key="3">
    <source>
        <dbReference type="ARBA" id="ARBA00022729"/>
    </source>
</evidence>
<dbReference type="SUPFAM" id="SSF48452">
    <property type="entry name" value="TPR-like"/>
    <property type="match status" value="1"/>
</dbReference>
<feature type="domain" description="RagB/SusD" evidence="7">
    <location>
        <begin position="344"/>
        <end position="466"/>
    </location>
</feature>
<comment type="subcellular location">
    <subcellularLocation>
        <location evidence="1">Cell outer membrane</location>
    </subcellularLocation>
</comment>
<comment type="caution">
    <text evidence="9">The sequence shown here is derived from an EMBL/GenBank/DDBJ whole genome shotgun (WGS) entry which is preliminary data.</text>
</comment>
<evidence type="ECO:0000256" key="2">
    <source>
        <dbReference type="ARBA" id="ARBA00006275"/>
    </source>
</evidence>
<feature type="signal peptide" evidence="6">
    <location>
        <begin position="1"/>
        <end position="23"/>
    </location>
</feature>
<dbReference type="Proteomes" id="UP000307657">
    <property type="component" value="Unassembled WGS sequence"/>
</dbReference>
<evidence type="ECO:0000313" key="10">
    <source>
        <dbReference type="Proteomes" id="UP000307657"/>
    </source>
</evidence>
<keyword evidence="4" id="KW-0472">Membrane</keyword>
<dbReference type="Gene3D" id="1.25.40.390">
    <property type="match status" value="1"/>
</dbReference>
<protein>
    <submittedName>
        <fullName evidence="9">RagB/SusD family nutrient uptake outer membrane protein</fullName>
    </submittedName>
</protein>
<dbReference type="InterPro" id="IPR012944">
    <property type="entry name" value="SusD_RagB_dom"/>
</dbReference>
<proteinExistence type="inferred from homology"/>
<evidence type="ECO:0000256" key="4">
    <source>
        <dbReference type="ARBA" id="ARBA00023136"/>
    </source>
</evidence>
<feature type="chain" id="PRO_5020574272" evidence="6">
    <location>
        <begin position="24"/>
        <end position="466"/>
    </location>
</feature>